<protein>
    <recommendedName>
        <fullName evidence="3">DUF4283 domain-containing protein</fullName>
    </recommendedName>
</protein>
<dbReference type="Gramene" id="KFK36049">
    <property type="protein sequence ID" value="KFK36049"/>
    <property type="gene ID" value="AALP_AA4G071200"/>
</dbReference>
<accession>A0A087H1P7</accession>
<reference evidence="2" key="1">
    <citation type="journal article" date="2015" name="Nat. Plants">
        <title>Genome expansion of Arabis alpina linked with retrotransposition and reduced symmetric DNA methylation.</title>
        <authorList>
            <person name="Willing E.M."/>
            <person name="Rawat V."/>
            <person name="Mandakova T."/>
            <person name="Maumus F."/>
            <person name="James G.V."/>
            <person name="Nordstroem K.J."/>
            <person name="Becker C."/>
            <person name="Warthmann N."/>
            <person name="Chica C."/>
            <person name="Szarzynska B."/>
            <person name="Zytnicki M."/>
            <person name="Albani M.C."/>
            <person name="Kiefer C."/>
            <person name="Bergonzi S."/>
            <person name="Castaings L."/>
            <person name="Mateos J.L."/>
            <person name="Berns M.C."/>
            <person name="Bujdoso N."/>
            <person name="Piofczyk T."/>
            <person name="de Lorenzo L."/>
            <person name="Barrero-Sicilia C."/>
            <person name="Mateos I."/>
            <person name="Piednoel M."/>
            <person name="Hagmann J."/>
            <person name="Chen-Min-Tao R."/>
            <person name="Iglesias-Fernandez R."/>
            <person name="Schuster S.C."/>
            <person name="Alonso-Blanco C."/>
            <person name="Roudier F."/>
            <person name="Carbonero P."/>
            <person name="Paz-Ares J."/>
            <person name="Davis S.J."/>
            <person name="Pecinka A."/>
            <person name="Quesneville H."/>
            <person name="Colot V."/>
            <person name="Lysak M.A."/>
            <person name="Weigel D."/>
            <person name="Coupland G."/>
            <person name="Schneeberger K."/>
        </authorList>
    </citation>
    <scope>NUCLEOTIDE SEQUENCE [LARGE SCALE GENOMIC DNA]</scope>
    <source>
        <strain evidence="2">cv. Pajares</strain>
    </source>
</reference>
<proteinExistence type="predicted"/>
<dbReference type="AlphaFoldDB" id="A0A087H1P7"/>
<keyword evidence="2" id="KW-1185">Reference proteome</keyword>
<name>A0A087H1P7_ARAAL</name>
<evidence type="ECO:0000313" key="1">
    <source>
        <dbReference type="EMBL" id="KFK36049.1"/>
    </source>
</evidence>
<evidence type="ECO:0000313" key="2">
    <source>
        <dbReference type="Proteomes" id="UP000029120"/>
    </source>
</evidence>
<dbReference type="EMBL" id="CM002872">
    <property type="protein sequence ID" value="KFK36049.1"/>
    <property type="molecule type" value="Genomic_DNA"/>
</dbReference>
<organism evidence="1 2">
    <name type="scientific">Arabis alpina</name>
    <name type="common">Alpine rock-cress</name>
    <dbReference type="NCBI Taxonomy" id="50452"/>
    <lineage>
        <taxon>Eukaryota</taxon>
        <taxon>Viridiplantae</taxon>
        <taxon>Streptophyta</taxon>
        <taxon>Embryophyta</taxon>
        <taxon>Tracheophyta</taxon>
        <taxon>Spermatophyta</taxon>
        <taxon>Magnoliopsida</taxon>
        <taxon>eudicotyledons</taxon>
        <taxon>Gunneridae</taxon>
        <taxon>Pentapetalae</taxon>
        <taxon>rosids</taxon>
        <taxon>malvids</taxon>
        <taxon>Brassicales</taxon>
        <taxon>Brassicaceae</taxon>
        <taxon>Arabideae</taxon>
        <taxon>Arabis</taxon>
    </lineage>
</organism>
<sequence>MESSSMGDPPPAAGPLDLITAPVSIPALVTDLVAPVVLTTTQSQVLVKESVAKTPCTIASGVGIPVHSEFAKLPPYSTGEVKLKVVVELERHHSGSVIVKDSVGNSVLVSAEYLKLPPHCGTCKDFGHLDLRCPSRVECGPAARLAPASRELVVEVSPDSHASAHVRSTTLPSLAEVEDMTSSSGAWLPVVKRSKHRPQATASSSSLSKHVTAAQFEEENSLINEAQSIMRRRIAEEVVVAPSFVVASSRKKARRKQRQKLLLLSLSESDPGSIPQVPPLEKPLAVSFTSVSVSSGQLPPPIVPISTA</sequence>
<dbReference type="OMA" id="PRIVNEP"/>
<dbReference type="Proteomes" id="UP000029120">
    <property type="component" value="Chromosome 4"/>
</dbReference>
<gene>
    <name evidence="1" type="ordered locus">AALP_Aa4g071200</name>
</gene>
<evidence type="ECO:0008006" key="3">
    <source>
        <dbReference type="Google" id="ProtNLM"/>
    </source>
</evidence>